<dbReference type="AlphaFoldDB" id="A0A183FJU2"/>
<sequence length="314" mass="35690">MGLSASGMKFVLVLVDHFSKWLGAYALPNKSAAAVATAIYQRWICEKGRWPRQLHSDLGSEFVNQAMEGLAKPAGIKRSTTKGYDSRANGVCERAIGTLQRILKKKVDRPDYWDTWLPNAVYAYNVTPHEGTGESPFFLLHGFDPYIPSEVIPEGVVTAYQLDWDDYKSELCRGMQLIRTEVKEYADRVSQQARECIDKYILPEYRTNIVDRLPGDSATVDMKAPCCELGVIADAEFVVPERQARTFYTACVQLLERWTQLETCPEEDGRMEGGLTHSGKTAYPHIREGRVVKRYVWSRQSPRQRRGVRWGPNC</sequence>
<dbReference type="PROSITE" id="PS50994">
    <property type="entry name" value="INTEGRASE"/>
    <property type="match status" value="1"/>
</dbReference>
<dbReference type="OrthoDB" id="5839379at2759"/>
<reference evidence="5" key="2">
    <citation type="submission" date="2019-09" db="UniProtKB">
        <authorList>
            <consortium name="WormBaseParasite"/>
        </authorList>
    </citation>
    <scope>IDENTIFICATION</scope>
</reference>
<feature type="chain" id="PRO_5044551462" evidence="1">
    <location>
        <begin position="27"/>
        <end position="314"/>
    </location>
</feature>
<dbReference type="Proteomes" id="UP000050761">
    <property type="component" value="Unassembled WGS sequence"/>
</dbReference>
<evidence type="ECO:0000313" key="4">
    <source>
        <dbReference type="Proteomes" id="UP000050761"/>
    </source>
</evidence>
<evidence type="ECO:0000256" key="1">
    <source>
        <dbReference type="SAM" id="SignalP"/>
    </source>
</evidence>
<dbReference type="InterPro" id="IPR050951">
    <property type="entry name" value="Retrovirus_Pol_polyprotein"/>
</dbReference>
<name>A0A183FJU2_HELPZ</name>
<accession>A0A183FJU2</accession>
<dbReference type="InterPro" id="IPR012337">
    <property type="entry name" value="RNaseH-like_sf"/>
</dbReference>
<protein>
    <submittedName>
        <fullName evidence="5">Integrase catalytic domain-containing protein</fullName>
    </submittedName>
</protein>
<dbReference type="WBParaSite" id="HPBE_0000732501-mRNA-1">
    <property type="protein sequence ID" value="HPBE_0000732501-mRNA-1"/>
    <property type="gene ID" value="HPBE_0000732501"/>
</dbReference>
<dbReference type="SUPFAM" id="SSF53098">
    <property type="entry name" value="Ribonuclease H-like"/>
    <property type="match status" value="1"/>
</dbReference>
<dbReference type="Pfam" id="PF00665">
    <property type="entry name" value="rve"/>
    <property type="match status" value="1"/>
</dbReference>
<accession>A0A3P7YGX9</accession>
<evidence type="ECO:0000313" key="3">
    <source>
        <dbReference type="EMBL" id="VDO71757.1"/>
    </source>
</evidence>
<evidence type="ECO:0000259" key="2">
    <source>
        <dbReference type="PROSITE" id="PS50994"/>
    </source>
</evidence>
<gene>
    <name evidence="3" type="ORF">HPBE_LOCUS7326</name>
</gene>
<dbReference type="Gene3D" id="3.30.420.10">
    <property type="entry name" value="Ribonuclease H-like superfamily/Ribonuclease H"/>
    <property type="match status" value="1"/>
</dbReference>
<dbReference type="PANTHER" id="PTHR37984">
    <property type="entry name" value="PROTEIN CBG26694"/>
    <property type="match status" value="1"/>
</dbReference>
<evidence type="ECO:0000313" key="5">
    <source>
        <dbReference type="WBParaSite" id="HPBE_0000732501-mRNA-1"/>
    </source>
</evidence>
<feature type="domain" description="Integrase catalytic" evidence="2">
    <location>
        <begin position="1"/>
        <end position="144"/>
    </location>
</feature>
<keyword evidence="1" id="KW-0732">Signal</keyword>
<dbReference type="GO" id="GO:0015074">
    <property type="term" value="P:DNA integration"/>
    <property type="evidence" value="ECO:0007669"/>
    <property type="project" value="InterPro"/>
</dbReference>
<keyword evidence="4" id="KW-1185">Reference proteome</keyword>
<feature type="signal peptide" evidence="1">
    <location>
        <begin position="1"/>
        <end position="26"/>
    </location>
</feature>
<dbReference type="InterPro" id="IPR036397">
    <property type="entry name" value="RNaseH_sf"/>
</dbReference>
<dbReference type="PANTHER" id="PTHR37984:SF15">
    <property type="entry name" value="INTEGRASE CATALYTIC DOMAIN-CONTAINING PROTEIN"/>
    <property type="match status" value="1"/>
</dbReference>
<organism evidence="4 5">
    <name type="scientific">Heligmosomoides polygyrus</name>
    <name type="common">Parasitic roundworm</name>
    <dbReference type="NCBI Taxonomy" id="6339"/>
    <lineage>
        <taxon>Eukaryota</taxon>
        <taxon>Metazoa</taxon>
        <taxon>Ecdysozoa</taxon>
        <taxon>Nematoda</taxon>
        <taxon>Chromadorea</taxon>
        <taxon>Rhabditida</taxon>
        <taxon>Rhabditina</taxon>
        <taxon>Rhabditomorpha</taxon>
        <taxon>Strongyloidea</taxon>
        <taxon>Heligmosomidae</taxon>
        <taxon>Heligmosomoides</taxon>
    </lineage>
</organism>
<dbReference type="InterPro" id="IPR001584">
    <property type="entry name" value="Integrase_cat-core"/>
</dbReference>
<proteinExistence type="predicted"/>
<dbReference type="EMBL" id="UZAH01025858">
    <property type="protein sequence ID" value="VDO71757.1"/>
    <property type="molecule type" value="Genomic_DNA"/>
</dbReference>
<dbReference type="GO" id="GO:0003676">
    <property type="term" value="F:nucleic acid binding"/>
    <property type="evidence" value="ECO:0007669"/>
    <property type="project" value="InterPro"/>
</dbReference>
<reference evidence="3 4" key="1">
    <citation type="submission" date="2018-11" db="EMBL/GenBank/DDBJ databases">
        <authorList>
            <consortium name="Pathogen Informatics"/>
        </authorList>
    </citation>
    <scope>NUCLEOTIDE SEQUENCE [LARGE SCALE GENOMIC DNA]</scope>
</reference>